<gene>
    <name evidence="1" type="ORF">AVEN_136344_1</name>
</gene>
<proteinExistence type="predicted"/>
<dbReference type="EMBL" id="BGPR01000489">
    <property type="protein sequence ID" value="GBM22921.1"/>
    <property type="molecule type" value="Genomic_DNA"/>
</dbReference>
<evidence type="ECO:0000313" key="1">
    <source>
        <dbReference type="EMBL" id="GBM22921.1"/>
    </source>
</evidence>
<comment type="caution">
    <text evidence="1">The sequence shown here is derived from an EMBL/GenBank/DDBJ whole genome shotgun (WGS) entry which is preliminary data.</text>
</comment>
<protein>
    <submittedName>
        <fullName evidence="1">Uncharacterized protein</fullName>
    </submittedName>
</protein>
<accession>A0A4Y2E1S1</accession>
<keyword evidence="2" id="KW-1185">Reference proteome</keyword>
<reference evidence="1 2" key="1">
    <citation type="journal article" date="2019" name="Sci. Rep.">
        <title>Orb-weaving spider Araneus ventricosus genome elucidates the spidroin gene catalogue.</title>
        <authorList>
            <person name="Kono N."/>
            <person name="Nakamura H."/>
            <person name="Ohtoshi R."/>
            <person name="Moran D.A.P."/>
            <person name="Shinohara A."/>
            <person name="Yoshida Y."/>
            <person name="Fujiwara M."/>
            <person name="Mori M."/>
            <person name="Tomita M."/>
            <person name="Arakawa K."/>
        </authorList>
    </citation>
    <scope>NUCLEOTIDE SEQUENCE [LARGE SCALE GENOMIC DNA]</scope>
</reference>
<sequence length="103" mass="12333">MKAKARRCLVDIDPQRSREYTEIYKAITPATSVKYSFENGLYFVTVAFLMARVYELFKVRLTSRFEATRGLFRDGPRNFESWLSWRSLSKSHQREDDWPLRMI</sequence>
<dbReference type="Proteomes" id="UP000499080">
    <property type="component" value="Unassembled WGS sequence"/>
</dbReference>
<organism evidence="1 2">
    <name type="scientific">Araneus ventricosus</name>
    <name type="common">Orbweaver spider</name>
    <name type="synonym">Epeira ventricosa</name>
    <dbReference type="NCBI Taxonomy" id="182803"/>
    <lineage>
        <taxon>Eukaryota</taxon>
        <taxon>Metazoa</taxon>
        <taxon>Ecdysozoa</taxon>
        <taxon>Arthropoda</taxon>
        <taxon>Chelicerata</taxon>
        <taxon>Arachnida</taxon>
        <taxon>Araneae</taxon>
        <taxon>Araneomorphae</taxon>
        <taxon>Entelegynae</taxon>
        <taxon>Araneoidea</taxon>
        <taxon>Araneidae</taxon>
        <taxon>Araneus</taxon>
    </lineage>
</organism>
<dbReference type="AlphaFoldDB" id="A0A4Y2E1S1"/>
<evidence type="ECO:0000313" key="2">
    <source>
        <dbReference type="Proteomes" id="UP000499080"/>
    </source>
</evidence>
<name>A0A4Y2E1S1_ARAVE</name>